<sequence length="67" mass="7833">MFILCHIQALHLLDMLKKEEEMLSSVKDRQSKDGDKEFSKDVLDERAKKAEAWHRDSAVRAQYTKPS</sequence>
<gene>
    <name evidence="1" type="ORF">glysoja_037512</name>
</gene>
<dbReference type="AlphaFoldDB" id="A0A0B2PBG2"/>
<proteinExistence type="predicted"/>
<dbReference type="SMR" id="A0A0B2PBG2"/>
<accession>A0A0B2PBG2</accession>
<protein>
    <submittedName>
        <fullName evidence="1">PP2A regulatory subunit TAP46</fullName>
    </submittedName>
</protein>
<dbReference type="Proteomes" id="UP000053555">
    <property type="component" value="Unassembled WGS sequence"/>
</dbReference>
<evidence type="ECO:0000313" key="1">
    <source>
        <dbReference type="EMBL" id="KHN06660.1"/>
    </source>
</evidence>
<name>A0A0B2PBG2_GLYSO</name>
<organism evidence="1">
    <name type="scientific">Glycine soja</name>
    <name type="common">Wild soybean</name>
    <dbReference type="NCBI Taxonomy" id="3848"/>
    <lineage>
        <taxon>Eukaryota</taxon>
        <taxon>Viridiplantae</taxon>
        <taxon>Streptophyta</taxon>
        <taxon>Embryophyta</taxon>
        <taxon>Tracheophyta</taxon>
        <taxon>Spermatophyta</taxon>
        <taxon>Magnoliopsida</taxon>
        <taxon>eudicotyledons</taxon>
        <taxon>Gunneridae</taxon>
        <taxon>Pentapetalae</taxon>
        <taxon>rosids</taxon>
        <taxon>fabids</taxon>
        <taxon>Fabales</taxon>
        <taxon>Fabaceae</taxon>
        <taxon>Papilionoideae</taxon>
        <taxon>50 kb inversion clade</taxon>
        <taxon>NPAAA clade</taxon>
        <taxon>indigoferoid/millettioid clade</taxon>
        <taxon>Phaseoleae</taxon>
        <taxon>Glycine</taxon>
        <taxon>Glycine subgen. Soja</taxon>
    </lineage>
</organism>
<dbReference type="EMBL" id="KN667540">
    <property type="protein sequence ID" value="KHN06660.1"/>
    <property type="molecule type" value="Genomic_DNA"/>
</dbReference>
<reference evidence="1" key="1">
    <citation type="submission" date="2014-07" db="EMBL/GenBank/DDBJ databases">
        <title>Identification of a novel salt tolerance gene in wild soybean by whole-genome sequencing.</title>
        <authorList>
            <person name="Lam H.-M."/>
            <person name="Qi X."/>
            <person name="Li M.-W."/>
            <person name="Liu X."/>
            <person name="Xie M."/>
            <person name="Ni M."/>
            <person name="Xu X."/>
        </authorList>
    </citation>
    <scope>NUCLEOTIDE SEQUENCE [LARGE SCALE GENOMIC DNA]</scope>
    <source>
        <tissue evidence="1">Root</tissue>
    </source>
</reference>